<feature type="transmembrane region" description="Helical" evidence="5">
    <location>
        <begin position="189"/>
        <end position="210"/>
    </location>
</feature>
<keyword evidence="4 5" id="KW-0472">Membrane</keyword>
<dbReference type="PANTHER" id="PTHR23534:SF1">
    <property type="entry name" value="MAJOR FACILITATOR SUPERFAMILY PROTEIN"/>
    <property type="match status" value="1"/>
</dbReference>
<dbReference type="Gene3D" id="1.20.1250.20">
    <property type="entry name" value="MFS general substrate transporter like domains"/>
    <property type="match status" value="1"/>
</dbReference>
<feature type="transmembrane region" description="Helical" evidence="5">
    <location>
        <begin position="334"/>
        <end position="356"/>
    </location>
</feature>
<dbReference type="RefSeq" id="WP_380051049.1">
    <property type="nucleotide sequence ID" value="NZ_JBHLTC010000030.1"/>
</dbReference>
<dbReference type="PROSITE" id="PS50850">
    <property type="entry name" value="MFS"/>
    <property type="match status" value="1"/>
</dbReference>
<feature type="transmembrane region" description="Helical" evidence="5">
    <location>
        <begin position="306"/>
        <end position="328"/>
    </location>
</feature>
<dbReference type="InterPro" id="IPR011701">
    <property type="entry name" value="MFS"/>
</dbReference>
<feature type="transmembrane region" description="Helical" evidence="5">
    <location>
        <begin position="60"/>
        <end position="83"/>
    </location>
</feature>
<feature type="transmembrane region" description="Helical" evidence="5">
    <location>
        <begin position="150"/>
        <end position="169"/>
    </location>
</feature>
<evidence type="ECO:0000256" key="3">
    <source>
        <dbReference type="ARBA" id="ARBA00022989"/>
    </source>
</evidence>
<evidence type="ECO:0000259" key="6">
    <source>
        <dbReference type="PROSITE" id="PS50850"/>
    </source>
</evidence>
<feature type="transmembrane region" description="Helical" evidence="5">
    <location>
        <begin position="95"/>
        <end position="113"/>
    </location>
</feature>
<dbReference type="PANTHER" id="PTHR23534">
    <property type="entry name" value="MFS PERMEASE"/>
    <property type="match status" value="1"/>
</dbReference>
<evidence type="ECO:0000256" key="2">
    <source>
        <dbReference type="ARBA" id="ARBA00022692"/>
    </source>
</evidence>
<feature type="transmembrane region" description="Helical" evidence="5">
    <location>
        <begin position="247"/>
        <end position="268"/>
    </location>
</feature>
<dbReference type="EMBL" id="JBHLTC010000030">
    <property type="protein sequence ID" value="MFC0626923.1"/>
    <property type="molecule type" value="Genomic_DNA"/>
</dbReference>
<comment type="subcellular location">
    <subcellularLocation>
        <location evidence="1">Cell membrane</location>
        <topology evidence="1">Multi-pass membrane protein</topology>
    </subcellularLocation>
</comment>
<evidence type="ECO:0000256" key="5">
    <source>
        <dbReference type="SAM" id="Phobius"/>
    </source>
</evidence>
<dbReference type="Proteomes" id="UP001589890">
    <property type="component" value="Unassembled WGS sequence"/>
</dbReference>
<gene>
    <name evidence="7" type="ORF">ACFFGN_22775</name>
</gene>
<dbReference type="Pfam" id="PF07690">
    <property type="entry name" value="MFS_1"/>
    <property type="match status" value="1"/>
</dbReference>
<dbReference type="SUPFAM" id="SSF103473">
    <property type="entry name" value="MFS general substrate transporter"/>
    <property type="match status" value="1"/>
</dbReference>
<feature type="transmembrane region" description="Helical" evidence="5">
    <location>
        <begin position="31"/>
        <end position="54"/>
    </location>
</feature>
<reference evidence="7 8" key="1">
    <citation type="submission" date="2024-09" db="EMBL/GenBank/DDBJ databases">
        <authorList>
            <person name="Sun Q."/>
            <person name="Mori K."/>
        </authorList>
    </citation>
    <scope>NUCLEOTIDE SEQUENCE [LARGE SCALE GENOMIC DNA]</scope>
    <source>
        <strain evidence="7 8">CGMCC 1.15906</strain>
    </source>
</reference>
<keyword evidence="2 5" id="KW-0812">Transmembrane</keyword>
<feature type="transmembrane region" description="Helical" evidence="5">
    <location>
        <begin position="119"/>
        <end position="138"/>
    </location>
</feature>
<proteinExistence type="predicted"/>
<evidence type="ECO:0000313" key="7">
    <source>
        <dbReference type="EMBL" id="MFC0626923.1"/>
    </source>
</evidence>
<feature type="transmembrane region" description="Helical" evidence="5">
    <location>
        <begin position="400"/>
        <end position="419"/>
    </location>
</feature>
<name>A0ABV6QQK2_9ACTN</name>
<evidence type="ECO:0000313" key="8">
    <source>
        <dbReference type="Proteomes" id="UP001589890"/>
    </source>
</evidence>
<dbReference type="InterPro" id="IPR036259">
    <property type="entry name" value="MFS_trans_sf"/>
</dbReference>
<feature type="transmembrane region" description="Helical" evidence="5">
    <location>
        <begin position="274"/>
        <end position="294"/>
    </location>
</feature>
<keyword evidence="3 5" id="KW-1133">Transmembrane helix</keyword>
<evidence type="ECO:0000256" key="4">
    <source>
        <dbReference type="ARBA" id="ARBA00023136"/>
    </source>
</evidence>
<protein>
    <submittedName>
        <fullName evidence="7">MFS transporter</fullName>
    </submittedName>
</protein>
<evidence type="ECO:0000256" key="1">
    <source>
        <dbReference type="ARBA" id="ARBA00004651"/>
    </source>
</evidence>
<feature type="domain" description="Major facilitator superfamily (MFS) profile" evidence="6">
    <location>
        <begin position="28"/>
        <end position="424"/>
    </location>
</feature>
<keyword evidence="8" id="KW-1185">Reference proteome</keyword>
<dbReference type="InterPro" id="IPR020846">
    <property type="entry name" value="MFS_dom"/>
</dbReference>
<organism evidence="7 8">
    <name type="scientific">Kribbella deserti</name>
    <dbReference type="NCBI Taxonomy" id="1926257"/>
    <lineage>
        <taxon>Bacteria</taxon>
        <taxon>Bacillati</taxon>
        <taxon>Actinomycetota</taxon>
        <taxon>Actinomycetes</taxon>
        <taxon>Propionibacteriales</taxon>
        <taxon>Kribbellaceae</taxon>
        <taxon>Kribbella</taxon>
    </lineage>
</organism>
<comment type="caution">
    <text evidence="7">The sequence shown here is derived from an EMBL/GenBank/DDBJ whole genome shotgun (WGS) entry which is preliminary data.</text>
</comment>
<accession>A0ABV6QQK2</accession>
<feature type="transmembrane region" description="Helical" evidence="5">
    <location>
        <begin position="376"/>
        <end position="394"/>
    </location>
</feature>
<sequence length="425" mass="42530">MTAHTPPPDLPAPADTAGLTRGELQRQTVRVLVVSNVLGGVAVASGIAVAPLLAENISGSTSMAGFAATSMTIGAAVLAVPLAKLARARGRRTSLSAGYVIALAGAVLSIVAAQTDSLALLLIGGCLFGSGSAANLQARYAATDAADPKHVARALSVVVWATTIGVVVGPNLTGVGGSLGTSVGITSLAGPYLFSVVAFSLSLVVVITGLRRLHRATTAKTAATGPVARQPLATTFREVFRNPPARLGLIAIATAHAVMVGVMVMTSVHLRHHGASLTIVGFVISGHVAGMYALSPVMGWLADNLGRIRTIGIGLAILAAAMLVAALAPDSAHGLTATALVLLGLGWSACLVAGSALLSESVPVDLRTSAQGMSDLIMGIFASVAGTAAGPVLAAFGFHWLAVFCGLLLIPVAVLAVTTQAPARP</sequence>